<evidence type="ECO:0000256" key="1">
    <source>
        <dbReference type="ARBA" id="ARBA00006926"/>
    </source>
</evidence>
<dbReference type="InterPro" id="IPR036249">
    <property type="entry name" value="Thioredoxin-like_sf"/>
</dbReference>
<dbReference type="Proteomes" id="UP000012073">
    <property type="component" value="Unassembled WGS sequence"/>
</dbReference>
<dbReference type="PANTHER" id="PTHR11592:SF78">
    <property type="entry name" value="GLUTATHIONE PEROXIDASE"/>
    <property type="match status" value="1"/>
</dbReference>
<accession>R7QGH4</accession>
<proteinExistence type="inferred from homology"/>
<reference evidence="6" key="1">
    <citation type="journal article" date="2013" name="Proc. Natl. Acad. Sci. U.S.A.">
        <title>Genome structure and metabolic features in the red seaweed Chondrus crispus shed light on evolution of the Archaeplastida.</title>
        <authorList>
            <person name="Collen J."/>
            <person name="Porcel B."/>
            <person name="Carre W."/>
            <person name="Ball S.G."/>
            <person name="Chaparro C."/>
            <person name="Tonon T."/>
            <person name="Barbeyron T."/>
            <person name="Michel G."/>
            <person name="Noel B."/>
            <person name="Valentin K."/>
            <person name="Elias M."/>
            <person name="Artiguenave F."/>
            <person name="Arun A."/>
            <person name="Aury J.M."/>
            <person name="Barbosa-Neto J.F."/>
            <person name="Bothwell J.H."/>
            <person name="Bouget F.Y."/>
            <person name="Brillet L."/>
            <person name="Cabello-Hurtado F."/>
            <person name="Capella-Gutierrez S."/>
            <person name="Charrier B."/>
            <person name="Cladiere L."/>
            <person name="Cock J.M."/>
            <person name="Coelho S.M."/>
            <person name="Colleoni C."/>
            <person name="Czjzek M."/>
            <person name="Da Silva C."/>
            <person name="Delage L."/>
            <person name="Denoeud F."/>
            <person name="Deschamps P."/>
            <person name="Dittami S.M."/>
            <person name="Gabaldon T."/>
            <person name="Gachon C.M."/>
            <person name="Groisillier A."/>
            <person name="Herve C."/>
            <person name="Jabbari K."/>
            <person name="Katinka M."/>
            <person name="Kloareg B."/>
            <person name="Kowalczyk N."/>
            <person name="Labadie K."/>
            <person name="Leblanc C."/>
            <person name="Lopez P.J."/>
            <person name="McLachlan D.H."/>
            <person name="Meslet-Cladiere L."/>
            <person name="Moustafa A."/>
            <person name="Nehr Z."/>
            <person name="Nyvall Collen P."/>
            <person name="Panaud O."/>
            <person name="Partensky F."/>
            <person name="Poulain J."/>
            <person name="Rensing S.A."/>
            <person name="Rousvoal S."/>
            <person name="Samson G."/>
            <person name="Symeonidi A."/>
            <person name="Weissenbach J."/>
            <person name="Zambounis A."/>
            <person name="Wincker P."/>
            <person name="Boyen C."/>
        </authorList>
    </citation>
    <scope>NUCLEOTIDE SEQUENCE [LARGE SCALE GENOMIC DNA]</scope>
    <source>
        <strain evidence="6">cv. Stackhouse</strain>
    </source>
</reference>
<keyword evidence="3 4" id="KW-0560">Oxidoreductase</keyword>
<evidence type="ECO:0000313" key="5">
    <source>
        <dbReference type="EMBL" id="CDF37194.1"/>
    </source>
</evidence>
<dbReference type="GO" id="GO:0004601">
    <property type="term" value="F:peroxidase activity"/>
    <property type="evidence" value="ECO:0007669"/>
    <property type="project" value="UniProtKB-KW"/>
</dbReference>
<evidence type="ECO:0000256" key="2">
    <source>
        <dbReference type="ARBA" id="ARBA00022559"/>
    </source>
</evidence>
<gene>
    <name evidence="5" type="ORF">CHC_T00005150001</name>
</gene>
<dbReference type="PANTHER" id="PTHR11592">
    <property type="entry name" value="GLUTATHIONE PEROXIDASE"/>
    <property type="match status" value="1"/>
</dbReference>
<organism evidence="5 6">
    <name type="scientific">Chondrus crispus</name>
    <name type="common">Carrageen Irish moss</name>
    <name type="synonym">Polymorpha crispa</name>
    <dbReference type="NCBI Taxonomy" id="2769"/>
    <lineage>
        <taxon>Eukaryota</taxon>
        <taxon>Rhodophyta</taxon>
        <taxon>Florideophyceae</taxon>
        <taxon>Rhodymeniophycidae</taxon>
        <taxon>Gigartinales</taxon>
        <taxon>Gigartinaceae</taxon>
        <taxon>Chondrus</taxon>
    </lineage>
</organism>
<dbReference type="RefSeq" id="XP_005717013.1">
    <property type="nucleotide sequence ID" value="XM_005716956.1"/>
</dbReference>
<keyword evidence="6" id="KW-1185">Reference proteome</keyword>
<dbReference type="OrthoDB" id="446890at2759"/>
<evidence type="ECO:0000313" key="6">
    <source>
        <dbReference type="Proteomes" id="UP000012073"/>
    </source>
</evidence>
<dbReference type="Gramene" id="CDF37194">
    <property type="protein sequence ID" value="CDF37194"/>
    <property type="gene ID" value="CHC_T00005150001"/>
</dbReference>
<dbReference type="InterPro" id="IPR000889">
    <property type="entry name" value="Glutathione_peroxidase"/>
</dbReference>
<dbReference type="Gene3D" id="3.40.30.10">
    <property type="entry name" value="Glutaredoxin"/>
    <property type="match status" value="1"/>
</dbReference>
<dbReference type="PRINTS" id="PR01011">
    <property type="entry name" value="GLUTPROXDASE"/>
</dbReference>
<protein>
    <recommendedName>
        <fullName evidence="4">Glutathione peroxidase</fullName>
    </recommendedName>
</protein>
<evidence type="ECO:0000256" key="3">
    <source>
        <dbReference type="ARBA" id="ARBA00023002"/>
    </source>
</evidence>
<dbReference type="Pfam" id="PF00255">
    <property type="entry name" value="GSHPx"/>
    <property type="match status" value="1"/>
</dbReference>
<name>R7QGH4_CHOCR</name>
<dbReference type="KEGG" id="ccp:CHC_T00005150001"/>
<evidence type="ECO:0000256" key="4">
    <source>
        <dbReference type="RuleBase" id="RU000499"/>
    </source>
</evidence>
<dbReference type="OMA" id="ASAXGAT"/>
<dbReference type="EMBL" id="HG001818">
    <property type="protein sequence ID" value="CDF37194.1"/>
    <property type="molecule type" value="Genomic_DNA"/>
</dbReference>
<dbReference type="GO" id="GO:0006979">
    <property type="term" value="P:response to oxidative stress"/>
    <property type="evidence" value="ECO:0007669"/>
    <property type="project" value="InterPro"/>
</dbReference>
<dbReference type="SUPFAM" id="SSF52833">
    <property type="entry name" value="Thioredoxin-like"/>
    <property type="match status" value="1"/>
</dbReference>
<dbReference type="STRING" id="2769.R7QGH4"/>
<keyword evidence="2 4" id="KW-0575">Peroxidase</keyword>
<comment type="similarity">
    <text evidence="1 4">Belongs to the glutathione peroxidase family.</text>
</comment>
<dbReference type="GeneID" id="17324732"/>
<dbReference type="AlphaFoldDB" id="R7QGH4"/>
<sequence length="164" mass="18527">MFDFSKLKGDVVFVSNVASSDDYTEPMYKMMAGLLDKYGESGFHVLAFPSNWFGQKEWGKAEEIKNYVHTTYSDKIKLFALTDVEWNQVFALGCKHYPGEIIWNFHGQFLFNRDGIPVARFDLLSTEEYVTSRVGQEVLFGGGTDPLLEFPEPGQEAETEVGAA</sequence>
<dbReference type="PhylomeDB" id="R7QGH4"/>
<dbReference type="PROSITE" id="PS51355">
    <property type="entry name" value="GLUTATHIONE_PEROXID_3"/>
    <property type="match status" value="1"/>
</dbReference>